<feature type="compositionally biased region" description="Pro residues" evidence="8">
    <location>
        <begin position="509"/>
        <end position="609"/>
    </location>
</feature>
<feature type="active site" description="Charge relay system" evidence="7">
    <location>
        <position position="818"/>
    </location>
</feature>
<dbReference type="PROSITE" id="PS00137">
    <property type="entry name" value="SUBTILASE_HIS"/>
    <property type="match status" value="1"/>
</dbReference>
<reference evidence="11 12" key="1">
    <citation type="journal article" date="2023" name="Commun. Biol.">
        <title>Reorganization of the ancestral sex-determining regions during the evolution of trioecy in Pleodorina starrii.</title>
        <authorList>
            <person name="Takahashi K."/>
            <person name="Suzuki S."/>
            <person name="Kawai-Toyooka H."/>
            <person name="Yamamoto K."/>
            <person name="Hamaji T."/>
            <person name="Ootsuki R."/>
            <person name="Yamaguchi H."/>
            <person name="Kawachi M."/>
            <person name="Higashiyama T."/>
            <person name="Nozaki H."/>
        </authorList>
    </citation>
    <scope>NUCLEOTIDE SEQUENCE [LARGE SCALE GENOMIC DNA]</scope>
    <source>
        <strain evidence="11 12">NIES-4479</strain>
    </source>
</reference>
<dbReference type="GO" id="GO:0008240">
    <property type="term" value="F:tripeptidyl-peptidase activity"/>
    <property type="evidence" value="ECO:0007669"/>
    <property type="project" value="TreeGrafter"/>
</dbReference>
<dbReference type="GO" id="GO:0006508">
    <property type="term" value="P:proteolysis"/>
    <property type="evidence" value="ECO:0007669"/>
    <property type="project" value="UniProtKB-KW"/>
</dbReference>
<protein>
    <recommendedName>
        <fullName evidence="13">Peptidase S8/S53 domain-containing protein</fullName>
    </recommendedName>
</protein>
<dbReference type="InterPro" id="IPR050131">
    <property type="entry name" value="Peptidase_S8_subtilisin-like"/>
</dbReference>
<dbReference type="Gene3D" id="3.40.50.200">
    <property type="entry name" value="Peptidase S8/S53 domain"/>
    <property type="match status" value="2"/>
</dbReference>
<keyword evidence="4" id="KW-0732">Signal</keyword>
<evidence type="ECO:0000256" key="5">
    <source>
        <dbReference type="ARBA" id="ARBA00022801"/>
    </source>
</evidence>
<feature type="compositionally biased region" description="Low complexity" evidence="8">
    <location>
        <begin position="745"/>
        <end position="758"/>
    </location>
</feature>
<dbReference type="GO" id="GO:0005829">
    <property type="term" value="C:cytosol"/>
    <property type="evidence" value="ECO:0007669"/>
    <property type="project" value="TreeGrafter"/>
</dbReference>
<dbReference type="PROSITE" id="PS00136">
    <property type="entry name" value="SUBTILASE_ASP"/>
    <property type="match status" value="1"/>
</dbReference>
<accession>A0A9W6BA70</accession>
<keyword evidence="12" id="KW-1185">Reference proteome</keyword>
<keyword evidence="2" id="KW-0964">Secreted</keyword>
<dbReference type="PANTHER" id="PTHR43806">
    <property type="entry name" value="PEPTIDASE S8"/>
    <property type="match status" value="1"/>
</dbReference>
<feature type="region of interest" description="Disordered" evidence="8">
    <location>
        <begin position="733"/>
        <end position="758"/>
    </location>
</feature>
<dbReference type="InterPro" id="IPR023827">
    <property type="entry name" value="Peptidase_S8_Asp-AS"/>
</dbReference>
<sequence length="1261" mass="129558">MPAVARNTECLSLKMIRTAVCSVLVVLALCTLAGAVSVDARVSSRAYRSRKLVSSDEVDSGQIDSASGDVLPGRFLVKLRPRPRTLSTSSMAPVVSRVQAIVRKMRKKRVAVTLTQQYDVAFEGFSLQTDNIDRALALLDEEYEVMSVYPVVLVPPPNAANVPRINPASLSGDYAANWSAMGSVGATLASLNLSQTSGANIRVGLIDTGVDHTHPALQGPSGSRVAFRHAFVSDSYQAGAAPELNDNTMDCMGHGTHVAGILAGNYSFTSSNGAFRYFGVAPGVTLGSYKVFGCNGSTTSDVVLAALDRAAKDGMQIINLSVGIPGTWGGPVAEALERLAQNGTLVVAAVGNEGESGLFLPSSIANVPSVIAVGSTQSAAALPALRIRVGSAAGDVVLTSLAAFGDVAPLVGAPLQFFLYVDGCDVSMLGNLTGRVAMLVAPSPGGGGCDVAAKVANAANANAIGVVLYGDDESLGDLIKSPQYSWTSFKLPLLAVTPDAAAWAALTGRPPPPPLRSASPPPPPSPTPSPPPPSPSPPPSSMPPPPSPLPPSPLPSPPPFPPPPSPLPLSPRPSPPPQPPPFPPPSPPPSPPPPPRPPSPAPPSLPPSLPSLRTSTTAAPARPGVRARSDQVPDLLEDLLPPPAVLPLTPRPPPPPVPNPPPSPPPPTSQSPPPQTPASHTTPQPQTLVALDATPPSASLSGSAAAAAAAAPIGGRRSLLLRAAATHGSVSAALGRRHGTGRVLQQSQPNPTNQPSPQFWILEISGSIVSPTSSWGPSPDLRIKPTVTAPGGNILGLAPGTVPGSPSAGYFAYRSGTSQAAPYVAGVMALMLEGGKIRNATLARALSTTAAPIFDVRSADPAASVAVSPLRVGGGAVDIAALAATRIDINPARIELGSNVTYGNNFTFWLDVSMPGIMTGGMSFALSHVAAPSLSASTLMVINKTTTNNNGAAGAAANPFNNRSAAAFTPVYSPITASVVFSSTRFNNISSLTVPVNGNMRLRVTFSLPSQPGGARAPGIFFSGYIVLRPTNNPDNTALPHPTLTVPYLGYSNPLSGLPVLVSAGMSLANGTWFWDDRPFADDGKLSTEIFAPPPPAPPPPPPATGADGVFGVSSDYASPPDYITLPPSPPRAAAVGPGLTYRLASGARLPSLALFLQRQPVAREIQLWRASMWAGDGYRLGTVRIVGGVLPRVSNDGPLVINWDGSYVDASNGKDSVVTPGTYYFVVRLTHGSAWGDGPEGTSTVSVWQSPRFALTSSKR</sequence>
<evidence type="ECO:0008006" key="13">
    <source>
        <dbReference type="Google" id="ProtNLM"/>
    </source>
</evidence>
<evidence type="ECO:0000259" key="9">
    <source>
        <dbReference type="Pfam" id="PF00082"/>
    </source>
</evidence>
<dbReference type="InterPro" id="IPR022398">
    <property type="entry name" value="Peptidase_S8_His-AS"/>
</dbReference>
<evidence type="ECO:0000313" key="12">
    <source>
        <dbReference type="Proteomes" id="UP001165080"/>
    </source>
</evidence>
<dbReference type="PROSITE" id="PS00138">
    <property type="entry name" value="SUBTILASE_SER"/>
    <property type="match status" value="1"/>
</dbReference>
<dbReference type="PROSITE" id="PS51892">
    <property type="entry name" value="SUBTILASE"/>
    <property type="match status" value="1"/>
</dbReference>
<evidence type="ECO:0000256" key="3">
    <source>
        <dbReference type="ARBA" id="ARBA00022670"/>
    </source>
</evidence>
<comment type="caution">
    <text evidence="11">The sequence shown here is derived from an EMBL/GenBank/DDBJ whole genome shotgun (WGS) entry which is preliminary data.</text>
</comment>
<keyword evidence="2" id="KW-0134">Cell wall</keyword>
<evidence type="ECO:0000256" key="1">
    <source>
        <dbReference type="ARBA" id="ARBA00011073"/>
    </source>
</evidence>
<organism evidence="11 12">
    <name type="scientific">Pleodorina starrii</name>
    <dbReference type="NCBI Taxonomy" id="330485"/>
    <lineage>
        <taxon>Eukaryota</taxon>
        <taxon>Viridiplantae</taxon>
        <taxon>Chlorophyta</taxon>
        <taxon>core chlorophytes</taxon>
        <taxon>Chlorophyceae</taxon>
        <taxon>CS clade</taxon>
        <taxon>Chlamydomonadales</taxon>
        <taxon>Volvocaceae</taxon>
        <taxon>Pleodorina</taxon>
    </lineage>
</organism>
<feature type="domain" description="Peptidase S8/S53" evidence="9">
    <location>
        <begin position="198"/>
        <end position="380"/>
    </location>
</feature>
<dbReference type="Pfam" id="PF02225">
    <property type="entry name" value="PA"/>
    <property type="match status" value="1"/>
</dbReference>
<feature type="active site" description="Charge relay system" evidence="7">
    <location>
        <position position="254"/>
    </location>
</feature>
<evidence type="ECO:0000259" key="10">
    <source>
        <dbReference type="Pfam" id="PF02225"/>
    </source>
</evidence>
<dbReference type="InterPro" id="IPR003137">
    <property type="entry name" value="PA_domain"/>
</dbReference>
<evidence type="ECO:0000256" key="6">
    <source>
        <dbReference type="ARBA" id="ARBA00022825"/>
    </source>
</evidence>
<feature type="compositionally biased region" description="Pro residues" evidence="8">
    <location>
        <begin position="640"/>
        <end position="676"/>
    </location>
</feature>
<dbReference type="GO" id="GO:0004252">
    <property type="term" value="F:serine-type endopeptidase activity"/>
    <property type="evidence" value="ECO:0007669"/>
    <property type="project" value="UniProtKB-UniRule"/>
</dbReference>
<dbReference type="SUPFAM" id="SSF52743">
    <property type="entry name" value="Subtilisin-like"/>
    <property type="match status" value="1"/>
</dbReference>
<dbReference type="Proteomes" id="UP001165080">
    <property type="component" value="Unassembled WGS sequence"/>
</dbReference>
<evidence type="ECO:0000256" key="8">
    <source>
        <dbReference type="SAM" id="MobiDB-lite"/>
    </source>
</evidence>
<proteinExistence type="inferred from homology"/>
<feature type="active site" description="Charge relay system" evidence="7">
    <location>
        <position position="207"/>
    </location>
</feature>
<feature type="domain" description="PA" evidence="10">
    <location>
        <begin position="422"/>
        <end position="482"/>
    </location>
</feature>
<gene>
    <name evidence="11" type="primary">PLEST000869</name>
    <name evidence="11" type="ORF">PLESTB_000083100</name>
</gene>
<dbReference type="PANTHER" id="PTHR43806:SF14">
    <property type="entry name" value="TRIPEPTIDYL-PEPTIDASE 2"/>
    <property type="match status" value="1"/>
</dbReference>
<dbReference type="OrthoDB" id="534433at2759"/>
<comment type="similarity">
    <text evidence="1 7">Belongs to the peptidase S8 family.</text>
</comment>
<name>A0A9W6BA70_9CHLO</name>
<dbReference type="PRINTS" id="PR01217">
    <property type="entry name" value="PRICHEXTENSN"/>
</dbReference>
<dbReference type="AlphaFoldDB" id="A0A9W6BA70"/>
<dbReference type="InterPro" id="IPR000209">
    <property type="entry name" value="Peptidase_S8/S53_dom"/>
</dbReference>
<dbReference type="EMBL" id="BRXU01000001">
    <property type="protein sequence ID" value="GLC48318.1"/>
    <property type="molecule type" value="Genomic_DNA"/>
</dbReference>
<feature type="region of interest" description="Disordered" evidence="8">
    <location>
        <begin position="505"/>
        <end position="683"/>
    </location>
</feature>
<keyword evidence="5 7" id="KW-0378">Hydrolase</keyword>
<dbReference type="InterPro" id="IPR023828">
    <property type="entry name" value="Peptidase_S8_Ser-AS"/>
</dbReference>
<dbReference type="Pfam" id="PF00082">
    <property type="entry name" value="Peptidase_S8"/>
    <property type="match status" value="2"/>
</dbReference>
<evidence type="ECO:0000313" key="11">
    <source>
        <dbReference type="EMBL" id="GLC48318.1"/>
    </source>
</evidence>
<keyword evidence="6 7" id="KW-0720">Serine protease</keyword>
<dbReference type="InterPro" id="IPR036852">
    <property type="entry name" value="Peptidase_S8/S53_dom_sf"/>
</dbReference>
<evidence type="ECO:0000256" key="2">
    <source>
        <dbReference type="ARBA" id="ARBA00022512"/>
    </source>
</evidence>
<keyword evidence="3 7" id="KW-0645">Protease</keyword>
<evidence type="ECO:0000256" key="7">
    <source>
        <dbReference type="PROSITE-ProRule" id="PRU01240"/>
    </source>
</evidence>
<feature type="domain" description="Peptidase S8/S53" evidence="9">
    <location>
        <begin position="768"/>
        <end position="850"/>
    </location>
</feature>
<evidence type="ECO:0000256" key="4">
    <source>
        <dbReference type="ARBA" id="ARBA00022729"/>
    </source>
</evidence>